<gene>
    <name evidence="1" type="ORF">HZI73_05690</name>
</gene>
<dbReference type="RefSeq" id="WP_212697288.1">
    <property type="nucleotide sequence ID" value="NZ_CP058649.1"/>
</dbReference>
<dbReference type="AlphaFoldDB" id="A0A8J8MIE7"/>
<dbReference type="Proteomes" id="UP000683246">
    <property type="component" value="Chromosome"/>
</dbReference>
<evidence type="ECO:0000313" key="2">
    <source>
        <dbReference type="Proteomes" id="UP000683246"/>
    </source>
</evidence>
<name>A0A8J8MIE7_9FIRM</name>
<organism evidence="1 2">
    <name type="scientific">Vallitalea pronyensis</name>
    <dbReference type="NCBI Taxonomy" id="1348613"/>
    <lineage>
        <taxon>Bacteria</taxon>
        <taxon>Bacillati</taxon>
        <taxon>Bacillota</taxon>
        <taxon>Clostridia</taxon>
        <taxon>Lachnospirales</taxon>
        <taxon>Vallitaleaceae</taxon>
        <taxon>Vallitalea</taxon>
    </lineage>
</organism>
<evidence type="ECO:0000313" key="1">
    <source>
        <dbReference type="EMBL" id="QUI21818.1"/>
    </source>
</evidence>
<dbReference type="KEGG" id="vpy:HZI73_05690"/>
<keyword evidence="2" id="KW-1185">Reference proteome</keyword>
<accession>A0A8J8MIE7</accession>
<dbReference type="EMBL" id="CP058649">
    <property type="protein sequence ID" value="QUI21818.1"/>
    <property type="molecule type" value="Genomic_DNA"/>
</dbReference>
<sequence length="328" mass="38427">MIKKLPFKYPPIIDCYSGLSSRCGVIECYNQVKPYIITNWMMMFTDNFNYSDGSFVGLDSGIEDDCFLEELILNKKWKDRFELDIIHCIDKNKYVLLGLDHYYIPHSTRYKKQHFYHDDAMILGYDLQKKIFFVSDNFIAGKLVILEVAFSDIKTARTHHKSDRFVEIVSRCFDKDKHHAFDLTLTKKLLNIYIKSEDPTQQLIAYGSVPKVDGGIYGLAIYPYLSTYIKRLAESKVPYDYRGFHVVCNHMSVMLLLLDYLKKEIDPNKIEIYRIKYQQLLSECIILRNLLIKAGISKTQILIEKILTKIDKIAYEEESMLQSLIKII</sequence>
<reference evidence="1" key="1">
    <citation type="submission" date="2020-07" db="EMBL/GenBank/DDBJ databases">
        <title>Vallitalea pronyensis genome.</title>
        <authorList>
            <person name="Postec A."/>
        </authorList>
    </citation>
    <scope>NUCLEOTIDE SEQUENCE</scope>
    <source>
        <strain evidence="1">FatNI3</strain>
    </source>
</reference>
<protein>
    <submittedName>
        <fullName evidence="1">Uncharacterized protein</fullName>
    </submittedName>
</protein>
<proteinExistence type="predicted"/>